<feature type="transmembrane region" description="Helical" evidence="2">
    <location>
        <begin position="32"/>
        <end position="51"/>
    </location>
</feature>
<keyword evidence="1" id="KW-0175">Coiled coil</keyword>
<accession>A0A6P1VXM3</accession>
<sequence>MVWLLHAIHGLAIFVHVGPLIHLCLKTINDKWVRLIGIPLLVFLNFFIYGWHQKPLTKESLTWIVINFVYFTVTWQLIRAIIFYFRAQYSQKWQRAKRWGYTFLAGSVATTLLSWLVGALRHWIAQGSLLGYQPATHTASVTLNGMSLNLSFYGFHLLKGAVNFSVFQALYETLFFARDSSLYQRQLKRVEQEKEELRAENLQSQLDALKQQVNPHFLFNSLNVLDSLIEDDPPQARKFLEELSTVYRYLLRSNDHHLTDLDSELDFIHSYFSLLKTRHGSGLNLSVTINRDYQRFQLPPLTLQLLVENAVKHNIVLPDQPLQIDILTLDGPQLQVRNNIQRKTVRVLSNGVGLDNILRKYEMLKQPAPTIQEEHGQFVVTLSLIATLA</sequence>
<name>A0A6P1VXM3_9BACT</name>
<feature type="transmembrane region" description="Helical" evidence="2">
    <location>
        <begin position="63"/>
        <end position="87"/>
    </location>
</feature>
<evidence type="ECO:0000256" key="2">
    <source>
        <dbReference type="SAM" id="Phobius"/>
    </source>
</evidence>
<gene>
    <name evidence="4" type="ORF">GJR95_16675</name>
</gene>
<feature type="transmembrane region" description="Helical" evidence="2">
    <location>
        <begin position="99"/>
        <end position="124"/>
    </location>
</feature>
<dbReference type="InterPro" id="IPR050640">
    <property type="entry name" value="Bact_2-comp_sensor_kinase"/>
</dbReference>
<feature type="transmembrane region" description="Helical" evidence="2">
    <location>
        <begin position="6"/>
        <end position="25"/>
    </location>
</feature>
<dbReference type="PANTHER" id="PTHR34220">
    <property type="entry name" value="SENSOR HISTIDINE KINASE YPDA"/>
    <property type="match status" value="1"/>
</dbReference>
<dbReference type="EMBL" id="CP045997">
    <property type="protein sequence ID" value="QHV96547.1"/>
    <property type="molecule type" value="Genomic_DNA"/>
</dbReference>
<dbReference type="AlphaFoldDB" id="A0A6P1VXM3"/>
<evidence type="ECO:0000256" key="1">
    <source>
        <dbReference type="SAM" id="Coils"/>
    </source>
</evidence>
<protein>
    <submittedName>
        <fullName evidence="4">Sensor protein lytS</fullName>
    </submittedName>
</protein>
<dbReference type="Pfam" id="PF06580">
    <property type="entry name" value="His_kinase"/>
    <property type="match status" value="1"/>
</dbReference>
<keyword evidence="5" id="KW-1185">Reference proteome</keyword>
<dbReference type="KEGG" id="senf:GJR95_16675"/>
<dbReference type="InterPro" id="IPR010559">
    <property type="entry name" value="Sig_transdc_His_kin_internal"/>
</dbReference>
<organism evidence="4 5">
    <name type="scientific">Spirosoma endbachense</name>
    <dbReference type="NCBI Taxonomy" id="2666025"/>
    <lineage>
        <taxon>Bacteria</taxon>
        <taxon>Pseudomonadati</taxon>
        <taxon>Bacteroidota</taxon>
        <taxon>Cytophagia</taxon>
        <taxon>Cytophagales</taxon>
        <taxon>Cytophagaceae</taxon>
        <taxon>Spirosoma</taxon>
    </lineage>
</organism>
<reference evidence="4 5" key="1">
    <citation type="submission" date="2019-11" db="EMBL/GenBank/DDBJ databases">
        <title>Spirosoma endbachense sp. nov., isolated from a natural salt meadow.</title>
        <authorList>
            <person name="Rojas J."/>
            <person name="Ambika Manirajan B."/>
            <person name="Ratering S."/>
            <person name="Suarez C."/>
            <person name="Geissler-Plaum R."/>
            <person name="Schnell S."/>
        </authorList>
    </citation>
    <scope>NUCLEOTIDE SEQUENCE [LARGE SCALE GENOMIC DNA]</scope>
    <source>
        <strain evidence="4 5">I-24</strain>
    </source>
</reference>
<dbReference type="PANTHER" id="PTHR34220:SF7">
    <property type="entry name" value="SENSOR HISTIDINE KINASE YPDA"/>
    <property type="match status" value="1"/>
</dbReference>
<evidence type="ECO:0000259" key="3">
    <source>
        <dbReference type="Pfam" id="PF06580"/>
    </source>
</evidence>
<keyword evidence="2" id="KW-0812">Transmembrane</keyword>
<dbReference type="Proteomes" id="UP000464577">
    <property type="component" value="Chromosome"/>
</dbReference>
<feature type="coiled-coil region" evidence="1">
    <location>
        <begin position="180"/>
        <end position="212"/>
    </location>
</feature>
<proteinExistence type="predicted"/>
<keyword evidence="2" id="KW-0472">Membrane</keyword>
<dbReference type="SUPFAM" id="SSF103473">
    <property type="entry name" value="MFS general substrate transporter"/>
    <property type="match status" value="1"/>
</dbReference>
<evidence type="ECO:0000313" key="5">
    <source>
        <dbReference type="Proteomes" id="UP000464577"/>
    </source>
</evidence>
<dbReference type="GO" id="GO:0000155">
    <property type="term" value="F:phosphorelay sensor kinase activity"/>
    <property type="evidence" value="ECO:0007669"/>
    <property type="project" value="InterPro"/>
</dbReference>
<keyword evidence="2" id="KW-1133">Transmembrane helix</keyword>
<dbReference type="InterPro" id="IPR036259">
    <property type="entry name" value="MFS_trans_sf"/>
</dbReference>
<evidence type="ECO:0000313" key="4">
    <source>
        <dbReference type="EMBL" id="QHV96547.1"/>
    </source>
</evidence>
<feature type="domain" description="Signal transduction histidine kinase internal region" evidence="3">
    <location>
        <begin position="205"/>
        <end position="281"/>
    </location>
</feature>
<dbReference type="GO" id="GO:0016020">
    <property type="term" value="C:membrane"/>
    <property type="evidence" value="ECO:0007669"/>
    <property type="project" value="InterPro"/>
</dbReference>